<dbReference type="Proteomes" id="UP000198866">
    <property type="component" value="Unassembled WGS sequence"/>
</dbReference>
<sequence length="49" mass="5689">MNSITHLHLLKDSDSIATAFAHAYMIANMGRNWFVANMDEARKRVRVRQ</sequence>
<name>A0A1H7ECC1_9BURK</name>
<evidence type="ECO:0000313" key="1">
    <source>
        <dbReference type="EMBL" id="SEK11561.1"/>
    </source>
</evidence>
<organism evidence="1 2">
    <name type="scientific">Paraburkholderia diazotrophica</name>
    <dbReference type="NCBI Taxonomy" id="667676"/>
    <lineage>
        <taxon>Bacteria</taxon>
        <taxon>Pseudomonadati</taxon>
        <taxon>Pseudomonadota</taxon>
        <taxon>Betaproteobacteria</taxon>
        <taxon>Burkholderiales</taxon>
        <taxon>Burkholderiaceae</taxon>
        <taxon>Paraburkholderia</taxon>
    </lineage>
</organism>
<gene>
    <name evidence="1" type="ORF">SAMN05192539_105242</name>
</gene>
<protein>
    <submittedName>
        <fullName evidence="1">Uncharacterized protein</fullName>
    </submittedName>
</protein>
<proteinExistence type="predicted"/>
<keyword evidence="2" id="KW-1185">Reference proteome</keyword>
<evidence type="ECO:0000313" key="2">
    <source>
        <dbReference type="Proteomes" id="UP000198866"/>
    </source>
</evidence>
<dbReference type="AlphaFoldDB" id="A0A1H7ECC1"/>
<dbReference type="EMBL" id="FNYE01000052">
    <property type="protein sequence ID" value="SEK11561.1"/>
    <property type="molecule type" value="Genomic_DNA"/>
</dbReference>
<reference evidence="2" key="1">
    <citation type="submission" date="2016-10" db="EMBL/GenBank/DDBJ databases">
        <authorList>
            <person name="Varghese N."/>
            <person name="Submissions S."/>
        </authorList>
    </citation>
    <scope>NUCLEOTIDE SEQUENCE [LARGE SCALE GENOMIC DNA]</scope>
    <source>
        <strain evidence="2">LMG 26031</strain>
    </source>
</reference>
<accession>A0A1H7ECC1</accession>